<dbReference type="PANTHER" id="PTHR45623">
    <property type="entry name" value="CHROMODOMAIN-HELICASE-DNA-BINDING PROTEIN 3-RELATED-RELATED"/>
    <property type="match status" value="1"/>
</dbReference>
<sequence length="225" mass="25406">MKARGLRVLIVFESGGGSGRNQIGDFLDDFLQQRFGAEAYEHVERGLLMSKKQIAMNNFNDKSKGRFVFLIENRACQPSLKLSAVDVVLIYDSDWNPMNDTRNLQRINMKPERVPVFRFYSPCAVEEKVLAKQDVILDNTLQGVVPTVSHSLLSWGAEHLFSQLHELQLQPDDALEIYRSSYVSPEDTTFVDAVMTEIMDKVSGNSNAKTSSPFLPTKNENQITT</sequence>
<accession>A0A833R174</accession>
<protein>
    <submittedName>
        <fullName evidence="4">Helicase protein MOM1</fullName>
    </submittedName>
</protein>
<reference evidence="4" key="1">
    <citation type="submission" date="2020-01" db="EMBL/GenBank/DDBJ databases">
        <title>Genome sequence of Kobresia littledalei, the first chromosome-level genome in the family Cyperaceae.</title>
        <authorList>
            <person name="Qu G."/>
        </authorList>
    </citation>
    <scope>NUCLEOTIDE SEQUENCE</scope>
    <source>
        <strain evidence="4">C.B.Clarke</strain>
        <tissue evidence="4">Leaf</tissue>
    </source>
</reference>
<keyword evidence="4" id="KW-0547">Nucleotide-binding</keyword>
<gene>
    <name evidence="4" type="ORF">FCM35_KLT06707</name>
</gene>
<keyword evidence="4" id="KW-0378">Hydrolase</keyword>
<dbReference type="Gene3D" id="3.40.50.300">
    <property type="entry name" value="P-loop containing nucleotide triphosphate hydrolases"/>
    <property type="match status" value="1"/>
</dbReference>
<dbReference type="GO" id="GO:0004386">
    <property type="term" value="F:helicase activity"/>
    <property type="evidence" value="ECO:0007669"/>
    <property type="project" value="UniProtKB-KW"/>
</dbReference>
<proteinExistence type="predicted"/>
<organism evidence="4 5">
    <name type="scientific">Carex littledalei</name>
    <dbReference type="NCBI Taxonomy" id="544730"/>
    <lineage>
        <taxon>Eukaryota</taxon>
        <taxon>Viridiplantae</taxon>
        <taxon>Streptophyta</taxon>
        <taxon>Embryophyta</taxon>
        <taxon>Tracheophyta</taxon>
        <taxon>Spermatophyta</taxon>
        <taxon>Magnoliopsida</taxon>
        <taxon>Liliopsida</taxon>
        <taxon>Poales</taxon>
        <taxon>Cyperaceae</taxon>
        <taxon>Cyperoideae</taxon>
        <taxon>Cariceae</taxon>
        <taxon>Carex</taxon>
        <taxon>Carex subgen. Euthyceras</taxon>
    </lineage>
</organism>
<feature type="region of interest" description="Disordered" evidence="2">
    <location>
        <begin position="204"/>
        <end position="225"/>
    </location>
</feature>
<keyword evidence="5" id="KW-1185">Reference proteome</keyword>
<evidence type="ECO:0000256" key="1">
    <source>
        <dbReference type="ARBA" id="ARBA00023242"/>
    </source>
</evidence>
<evidence type="ECO:0000256" key="2">
    <source>
        <dbReference type="SAM" id="MobiDB-lite"/>
    </source>
</evidence>
<dbReference type="Proteomes" id="UP000623129">
    <property type="component" value="Unassembled WGS sequence"/>
</dbReference>
<evidence type="ECO:0000259" key="3">
    <source>
        <dbReference type="PROSITE" id="PS51194"/>
    </source>
</evidence>
<comment type="caution">
    <text evidence="4">The sequence shown here is derived from an EMBL/GenBank/DDBJ whole genome shotgun (WGS) entry which is preliminary data.</text>
</comment>
<dbReference type="PROSITE" id="PS51194">
    <property type="entry name" value="HELICASE_CTER"/>
    <property type="match status" value="1"/>
</dbReference>
<dbReference type="AlphaFoldDB" id="A0A833R174"/>
<dbReference type="EMBL" id="SWLB01000016">
    <property type="protein sequence ID" value="KAF3328101.1"/>
    <property type="molecule type" value="Genomic_DNA"/>
</dbReference>
<evidence type="ECO:0000313" key="5">
    <source>
        <dbReference type="Proteomes" id="UP000623129"/>
    </source>
</evidence>
<dbReference type="InterPro" id="IPR027417">
    <property type="entry name" value="P-loop_NTPase"/>
</dbReference>
<keyword evidence="1" id="KW-0539">Nucleus</keyword>
<evidence type="ECO:0000313" key="4">
    <source>
        <dbReference type="EMBL" id="KAF3328101.1"/>
    </source>
</evidence>
<dbReference type="GO" id="GO:0005634">
    <property type="term" value="C:nucleus"/>
    <property type="evidence" value="ECO:0007669"/>
    <property type="project" value="TreeGrafter"/>
</dbReference>
<keyword evidence="4" id="KW-0347">Helicase</keyword>
<name>A0A833R174_9POAL</name>
<dbReference type="SUPFAM" id="SSF52540">
    <property type="entry name" value="P-loop containing nucleoside triphosphate hydrolases"/>
    <property type="match status" value="1"/>
</dbReference>
<dbReference type="PANTHER" id="PTHR45623:SF13">
    <property type="entry name" value="HELICASE PROTEIN MOM1"/>
    <property type="match status" value="1"/>
</dbReference>
<dbReference type="GO" id="GO:0003682">
    <property type="term" value="F:chromatin binding"/>
    <property type="evidence" value="ECO:0007669"/>
    <property type="project" value="TreeGrafter"/>
</dbReference>
<dbReference type="GO" id="GO:0016887">
    <property type="term" value="F:ATP hydrolysis activity"/>
    <property type="evidence" value="ECO:0007669"/>
    <property type="project" value="TreeGrafter"/>
</dbReference>
<dbReference type="Pfam" id="PF00271">
    <property type="entry name" value="Helicase_C"/>
    <property type="match status" value="1"/>
</dbReference>
<dbReference type="InterPro" id="IPR001650">
    <property type="entry name" value="Helicase_C-like"/>
</dbReference>
<dbReference type="GO" id="GO:0140658">
    <property type="term" value="F:ATP-dependent chromatin remodeler activity"/>
    <property type="evidence" value="ECO:0007669"/>
    <property type="project" value="TreeGrafter"/>
</dbReference>
<keyword evidence="4" id="KW-0067">ATP-binding</keyword>
<dbReference type="GO" id="GO:0042393">
    <property type="term" value="F:histone binding"/>
    <property type="evidence" value="ECO:0007669"/>
    <property type="project" value="TreeGrafter"/>
</dbReference>
<feature type="domain" description="Helicase C-terminal" evidence="3">
    <location>
        <begin position="1"/>
        <end position="152"/>
    </location>
</feature>
<dbReference type="GO" id="GO:0003677">
    <property type="term" value="F:DNA binding"/>
    <property type="evidence" value="ECO:0007669"/>
    <property type="project" value="TreeGrafter"/>
</dbReference>
<dbReference type="OrthoDB" id="695898at2759"/>
<dbReference type="GO" id="GO:0000785">
    <property type="term" value="C:chromatin"/>
    <property type="evidence" value="ECO:0007669"/>
    <property type="project" value="TreeGrafter"/>
</dbReference>